<evidence type="ECO:0008006" key="4">
    <source>
        <dbReference type="Google" id="ProtNLM"/>
    </source>
</evidence>
<protein>
    <recommendedName>
        <fullName evidence="4">MACPF domain-containing protein</fullName>
    </recommendedName>
</protein>
<keyword evidence="3" id="KW-1185">Reference proteome</keyword>
<organism evidence="2 3">
    <name type="scientific">Marivirga aurantiaca</name>
    <dbReference type="NCBI Taxonomy" id="2802615"/>
    <lineage>
        <taxon>Bacteria</taxon>
        <taxon>Pseudomonadati</taxon>
        <taxon>Bacteroidota</taxon>
        <taxon>Cytophagia</taxon>
        <taxon>Cytophagales</taxon>
        <taxon>Marivirgaceae</taxon>
        <taxon>Marivirga</taxon>
    </lineage>
</organism>
<dbReference type="Proteomes" id="UP000611723">
    <property type="component" value="Unassembled WGS sequence"/>
</dbReference>
<name>A0A934X1M8_9BACT</name>
<sequence length="566" mass="62974">MSNVKPMIELDPNPKGVPVLSYNVPEPTSYTGQNFIELDFIPTGKTAKNYFKPDCFKSKIDSDNKEISRVKSLESSVLNKTIAKSFANSIANSAIANARMSTGMLKLGEVDGVTKIVSDQKISNTLSNLKIDDVAHQLKSGLKLNVYKNMFGELTSNYIPIKPELRPRIVLVETYKLSSFLGSYGAGRTLKTFSLLPGEKTKISINTYHKTETTSKAASSILDSFTKESSEDFEKSVASENSAKQNESENFEYHAEAEASASWGWGSAKVSGGIKGGSNSSREEFAKNTQNATSKHANKASAKRDVQINTSSEVKEQSGGETEIVREISNINVSRTLNFVFRQMNQEFISLLHLTDIRLAFFNGEGKSKKEFTLPELDQLIDEFIIDDAKKKKEVKDAILNQLLNIKDYKDNQPTGFEEDGNTTNKSFIQKKSYLDINDNPTSEYYQIAKDFYSKFTDQTGREIMVNGVMLSVKKNVLRTDGVIVDSILGQGSALDAYSQSLQDEAIKEKQLFNSIKEQELKKLQLINSLIENGDDEKAKVYQTIYPCCPQVQGCNCSQHKEISNA</sequence>
<dbReference type="EMBL" id="JAEQBW010000016">
    <property type="protein sequence ID" value="MBK6267338.1"/>
    <property type="molecule type" value="Genomic_DNA"/>
</dbReference>
<reference evidence="2" key="1">
    <citation type="submission" date="2021-01" db="EMBL/GenBank/DDBJ databases">
        <title>Marivirga aurantiaca sp. nov., isolated from intertidal surface sediments.</title>
        <authorList>
            <person name="Zhang M."/>
        </authorList>
    </citation>
    <scope>NUCLEOTIDE SEQUENCE</scope>
    <source>
        <strain evidence="2">S37H4</strain>
    </source>
</reference>
<evidence type="ECO:0000313" key="3">
    <source>
        <dbReference type="Proteomes" id="UP000611723"/>
    </source>
</evidence>
<evidence type="ECO:0000313" key="2">
    <source>
        <dbReference type="EMBL" id="MBK6267338.1"/>
    </source>
</evidence>
<dbReference type="RefSeq" id="WP_201433024.1">
    <property type="nucleotide sequence ID" value="NZ_JAEQBW010000016.1"/>
</dbReference>
<evidence type="ECO:0000256" key="1">
    <source>
        <dbReference type="SAM" id="MobiDB-lite"/>
    </source>
</evidence>
<feature type="region of interest" description="Disordered" evidence="1">
    <location>
        <begin position="274"/>
        <end position="320"/>
    </location>
</feature>
<gene>
    <name evidence="2" type="ORF">JKA74_20010</name>
</gene>
<proteinExistence type="predicted"/>
<accession>A0A934X1M8</accession>
<comment type="caution">
    <text evidence="2">The sequence shown here is derived from an EMBL/GenBank/DDBJ whole genome shotgun (WGS) entry which is preliminary data.</text>
</comment>
<dbReference type="AlphaFoldDB" id="A0A934X1M8"/>